<evidence type="ECO:0000256" key="4">
    <source>
        <dbReference type="ARBA" id="ARBA00023136"/>
    </source>
</evidence>
<dbReference type="GO" id="GO:0022857">
    <property type="term" value="F:transmembrane transporter activity"/>
    <property type="evidence" value="ECO:0007669"/>
    <property type="project" value="InterPro"/>
</dbReference>
<feature type="transmembrane region" description="Helical" evidence="6">
    <location>
        <begin position="534"/>
        <end position="554"/>
    </location>
</feature>
<dbReference type="CDD" id="cd17502">
    <property type="entry name" value="MFS_Azr1_MDR_like"/>
    <property type="match status" value="1"/>
</dbReference>
<evidence type="ECO:0000256" key="1">
    <source>
        <dbReference type="ARBA" id="ARBA00004141"/>
    </source>
</evidence>
<dbReference type="PANTHER" id="PTHR23501:SF199">
    <property type="entry name" value="MFS EFFLUX TRANSPORTER INPD-RELATED"/>
    <property type="match status" value="1"/>
</dbReference>
<dbReference type="InterPro" id="IPR036259">
    <property type="entry name" value="MFS_trans_sf"/>
</dbReference>
<dbReference type="Gene3D" id="1.20.1250.20">
    <property type="entry name" value="MFS general substrate transporter like domains"/>
    <property type="match status" value="1"/>
</dbReference>
<evidence type="ECO:0000313" key="8">
    <source>
        <dbReference type="EMBL" id="TIA30986.1"/>
    </source>
</evidence>
<feature type="transmembrane region" description="Helical" evidence="6">
    <location>
        <begin position="219"/>
        <end position="242"/>
    </location>
</feature>
<dbReference type="PRINTS" id="PR01036">
    <property type="entry name" value="TCRTETB"/>
</dbReference>
<feature type="transmembrane region" description="Helical" evidence="6">
    <location>
        <begin position="104"/>
        <end position="122"/>
    </location>
</feature>
<feature type="transmembrane region" description="Helical" evidence="6">
    <location>
        <begin position="263"/>
        <end position="288"/>
    </location>
</feature>
<evidence type="ECO:0000313" key="9">
    <source>
        <dbReference type="Proteomes" id="UP000308724"/>
    </source>
</evidence>
<feature type="transmembrane region" description="Helical" evidence="6">
    <location>
        <begin position="159"/>
        <end position="185"/>
    </location>
</feature>
<evidence type="ECO:0000256" key="3">
    <source>
        <dbReference type="ARBA" id="ARBA00022989"/>
    </source>
</evidence>
<keyword evidence="3 6" id="KW-1133">Transmembrane helix</keyword>
<feature type="transmembrane region" description="Helical" evidence="6">
    <location>
        <begin position="192"/>
        <end position="213"/>
    </location>
</feature>
<protein>
    <submittedName>
        <fullName evidence="8">MFS transporter</fullName>
    </submittedName>
</protein>
<organism evidence="8 9">
    <name type="scientific">Aureobasidium pullulans</name>
    <name type="common">Black yeast</name>
    <name type="synonym">Pullularia pullulans</name>
    <dbReference type="NCBI Taxonomy" id="5580"/>
    <lineage>
        <taxon>Eukaryota</taxon>
        <taxon>Fungi</taxon>
        <taxon>Dikarya</taxon>
        <taxon>Ascomycota</taxon>
        <taxon>Pezizomycotina</taxon>
        <taxon>Dothideomycetes</taxon>
        <taxon>Dothideomycetidae</taxon>
        <taxon>Dothideales</taxon>
        <taxon>Saccotheciaceae</taxon>
        <taxon>Aureobasidium</taxon>
    </lineage>
</organism>
<evidence type="ECO:0000256" key="2">
    <source>
        <dbReference type="ARBA" id="ARBA00022692"/>
    </source>
</evidence>
<feature type="transmembrane region" description="Helical" evidence="6">
    <location>
        <begin position="294"/>
        <end position="313"/>
    </location>
</feature>
<feature type="region of interest" description="Disordered" evidence="5">
    <location>
        <begin position="35"/>
        <end position="55"/>
    </location>
</feature>
<dbReference type="InterPro" id="IPR011701">
    <property type="entry name" value="MFS"/>
</dbReference>
<dbReference type="AlphaFoldDB" id="A0A4T0B9Q9"/>
<proteinExistence type="predicted"/>
<dbReference type="Proteomes" id="UP000308724">
    <property type="component" value="Unassembled WGS sequence"/>
</dbReference>
<accession>A0A4T0B9Q9</accession>
<comment type="caution">
    <text evidence="8">The sequence shown here is derived from an EMBL/GenBank/DDBJ whole genome shotgun (WGS) entry which is preliminary data.</text>
</comment>
<keyword evidence="4 6" id="KW-0472">Membrane</keyword>
<feature type="transmembrane region" description="Helical" evidence="6">
    <location>
        <begin position="134"/>
        <end position="153"/>
    </location>
</feature>
<dbReference type="PROSITE" id="PS50850">
    <property type="entry name" value="MFS"/>
    <property type="match status" value="1"/>
</dbReference>
<feature type="transmembrane region" description="Helical" evidence="6">
    <location>
        <begin position="374"/>
        <end position="393"/>
    </location>
</feature>
<evidence type="ECO:0000259" key="7">
    <source>
        <dbReference type="PROSITE" id="PS50850"/>
    </source>
</evidence>
<reference evidence="8 9" key="1">
    <citation type="submission" date="2018-10" db="EMBL/GenBank/DDBJ databases">
        <title>Fifty Aureobasidium pullulans genomes reveal a recombining polyextremotolerant generalist.</title>
        <authorList>
            <person name="Gostincar C."/>
            <person name="Turk M."/>
            <person name="Zajc J."/>
            <person name="Gunde-Cimerman N."/>
        </authorList>
    </citation>
    <scope>NUCLEOTIDE SEQUENCE [LARGE SCALE GENOMIC DNA]</scope>
    <source>
        <strain evidence="8 9">EXF-1645</strain>
    </source>
</reference>
<feature type="transmembrane region" description="Helical" evidence="6">
    <location>
        <begin position="400"/>
        <end position="419"/>
    </location>
</feature>
<name>A0A4T0B9Q9_AURPU</name>
<feature type="transmembrane region" description="Helical" evidence="6">
    <location>
        <begin position="66"/>
        <end position="92"/>
    </location>
</feature>
<gene>
    <name evidence="8" type="ORF">D6C78_09214</name>
</gene>
<dbReference type="SUPFAM" id="SSF103473">
    <property type="entry name" value="MFS general substrate transporter"/>
    <property type="match status" value="1"/>
</dbReference>
<feature type="transmembrane region" description="Helical" evidence="6">
    <location>
        <begin position="334"/>
        <end position="354"/>
    </location>
</feature>
<dbReference type="PANTHER" id="PTHR23501">
    <property type="entry name" value="MAJOR FACILITATOR SUPERFAMILY"/>
    <property type="match status" value="1"/>
</dbReference>
<dbReference type="GO" id="GO:0005886">
    <property type="term" value="C:plasma membrane"/>
    <property type="evidence" value="ECO:0007669"/>
    <property type="project" value="TreeGrafter"/>
</dbReference>
<evidence type="ECO:0000256" key="5">
    <source>
        <dbReference type="SAM" id="MobiDB-lite"/>
    </source>
</evidence>
<sequence length="560" mass="59987">MDDSKQTTTLDTVDDSLIYSEQTLELGLKSITESRSEASANLSPEDERSTVAPSHDAPSFVQGSKLAVLVSCTCMAVFLQALDTTIIATAIPSITRRFDSLHDVGWYGSAYFITSCSLQLLWGRLYTFYHFKSTYIAALLTFEVGSALCGAAPSSASLIVGRAIAGVGSAGIFSGSFIVIALSVVPAHRPRYTALVGSMYGVAAVVGPPVGGALTTHATWRWCFLINLPIGALVIFGISCFFKQPTQFVALRLLPWKEKFSRTDYPGSVIFVASIVCLILCFQWAGLIYSWHNARIIVLLFMSGLGIILWCGVQRFRDEKATVPPRIIKMRNMSAAAFSSFCMGSAFFSLLYYIAIYLQAIKGQSALHSGIDSLPMILGLTSGMGSAAFASRYVPTHAPYMLTSAILAAIGCGLISTFGSHTPSSHWIGYQALFGFGQGIGWQRPLLVAQSSLDPKDIPIGTSLMSGAKLLGGAVYVSLSSSIFNNILKQDIGRIAGINQASVLASGATELRTLVPEARLAEVLNAYDSALRPVFYVATGMSCLAMVGALCMDWSTTPKK</sequence>
<feature type="domain" description="Major facilitator superfamily (MFS) profile" evidence="7">
    <location>
        <begin position="69"/>
        <end position="557"/>
    </location>
</feature>
<comment type="subcellular location">
    <subcellularLocation>
        <location evidence="1">Membrane</location>
        <topology evidence="1">Multi-pass membrane protein</topology>
    </subcellularLocation>
</comment>
<dbReference type="InterPro" id="IPR020846">
    <property type="entry name" value="MFS_dom"/>
</dbReference>
<dbReference type="EMBL" id="QZBZ01000318">
    <property type="protein sequence ID" value="TIA30986.1"/>
    <property type="molecule type" value="Genomic_DNA"/>
</dbReference>
<dbReference type="Pfam" id="PF07690">
    <property type="entry name" value="MFS_1"/>
    <property type="match status" value="1"/>
</dbReference>
<evidence type="ECO:0000256" key="6">
    <source>
        <dbReference type="SAM" id="Phobius"/>
    </source>
</evidence>
<keyword evidence="2 6" id="KW-0812">Transmembrane</keyword>